<keyword evidence="5 7" id="KW-0863">Zinc-finger</keyword>
<dbReference type="EnsemblMetazoa" id="SMAR013854-RA">
    <property type="protein sequence ID" value="SMAR013854-PA"/>
    <property type="gene ID" value="SMAR013854"/>
</dbReference>
<reference evidence="11" key="2">
    <citation type="submission" date="2015-02" db="UniProtKB">
        <authorList>
            <consortium name="EnsemblMetazoa"/>
        </authorList>
    </citation>
    <scope>IDENTIFICATION</scope>
</reference>
<keyword evidence="12" id="KW-1185">Reference proteome</keyword>
<evidence type="ECO:0000256" key="8">
    <source>
        <dbReference type="SAM" id="Coils"/>
    </source>
</evidence>
<dbReference type="GO" id="GO:0043122">
    <property type="term" value="P:regulation of canonical NF-kappaB signal transduction"/>
    <property type="evidence" value="ECO:0007669"/>
    <property type="project" value="TreeGrafter"/>
</dbReference>
<dbReference type="PANTHER" id="PTHR10131">
    <property type="entry name" value="TNF RECEPTOR ASSOCIATED FACTOR"/>
    <property type="match status" value="1"/>
</dbReference>
<keyword evidence="8" id="KW-0175">Coiled coil</keyword>
<evidence type="ECO:0000259" key="9">
    <source>
        <dbReference type="PROSITE" id="PS50144"/>
    </source>
</evidence>
<accession>T1JJ23</accession>
<dbReference type="AlphaFoldDB" id="T1JJ23"/>
<dbReference type="Gene3D" id="3.30.40.10">
    <property type="entry name" value="Zinc/RING finger domain, C3HC4 (zinc finger)"/>
    <property type="match status" value="1"/>
</dbReference>
<evidence type="ECO:0000256" key="5">
    <source>
        <dbReference type="ARBA" id="ARBA00022771"/>
    </source>
</evidence>
<evidence type="ECO:0000256" key="7">
    <source>
        <dbReference type="PROSITE-ProRule" id="PRU00207"/>
    </source>
</evidence>
<dbReference type="InterPro" id="IPR002083">
    <property type="entry name" value="MATH/TRAF_dom"/>
</dbReference>
<dbReference type="Gene3D" id="2.60.210.10">
    <property type="entry name" value="Apoptosis, Tumor Necrosis Factor Receptor Associated Protein 2, Chain A"/>
    <property type="match status" value="1"/>
</dbReference>
<feature type="domain" description="TRAF-type" evidence="10">
    <location>
        <begin position="49"/>
        <end position="104"/>
    </location>
</feature>
<dbReference type="PANTHER" id="PTHR10131:SF94">
    <property type="entry name" value="TNF RECEPTOR-ASSOCIATED FACTOR 4"/>
    <property type="match status" value="1"/>
</dbReference>
<sequence length="375" mass="43265">CGLKNLILGEQLCDHIYCHRCGKAGGDSSSQEELCGYCNSPVDFKMIKSHYDNCDMYPINCNFCNRKFIRWTMKIHMLECARNLRKCKFWPMGCQFQGTRFEIERHESDHNAHIELIMSLLMNLQTEQSRNASMLLRSFDEHLSLRDVVSSSQCKWNELAEIKSSAAVKCDCVDLENNENYMKMKEMQEKQEMEINSCKQQLNDLELKYTNMIGELVSQNTQTEPNSGSVNEANEELNNKITEFEKCLADQNVILKTLTEQQTEQSDKVEKYEATVTAMKTANDKLTKSVAEDKIVIRAALGLDGNETPGDKIEKICKKQNYLESKLTSFEYIWKVEKFTEVQAKASYPSAVYSDPFYTSQFGYKMQFELYPNGQ</sequence>
<dbReference type="SUPFAM" id="SSF49599">
    <property type="entry name" value="TRAF domain-like"/>
    <property type="match status" value="2"/>
</dbReference>
<dbReference type="HOGENOM" id="CLU_037167_0_0_1"/>
<dbReference type="PROSITE" id="PS50145">
    <property type="entry name" value="ZF_TRAF"/>
    <property type="match status" value="1"/>
</dbReference>
<evidence type="ECO:0000256" key="3">
    <source>
        <dbReference type="ARBA" id="ARBA00022723"/>
    </source>
</evidence>
<dbReference type="PhylomeDB" id="T1JJ23"/>
<evidence type="ECO:0000256" key="6">
    <source>
        <dbReference type="ARBA" id="ARBA00022833"/>
    </source>
</evidence>
<proteinExistence type="predicted"/>
<keyword evidence="4" id="KW-0677">Repeat</keyword>
<evidence type="ECO:0000313" key="12">
    <source>
        <dbReference type="Proteomes" id="UP000014500"/>
    </source>
</evidence>
<evidence type="ECO:0008006" key="13">
    <source>
        <dbReference type="Google" id="ProtNLM"/>
    </source>
</evidence>
<feature type="zinc finger region" description="TRAF-type" evidence="7">
    <location>
        <begin position="49"/>
        <end position="104"/>
    </location>
</feature>
<feature type="coiled-coil region" evidence="8">
    <location>
        <begin position="188"/>
        <end position="215"/>
    </location>
</feature>
<dbReference type="EMBL" id="JH431739">
    <property type="status" value="NOT_ANNOTATED_CDS"/>
    <property type="molecule type" value="Genomic_DNA"/>
</dbReference>
<dbReference type="PROSITE" id="PS50144">
    <property type="entry name" value="MATH"/>
    <property type="match status" value="1"/>
</dbReference>
<evidence type="ECO:0000313" key="11">
    <source>
        <dbReference type="EnsemblMetazoa" id="SMAR013854-PA"/>
    </source>
</evidence>
<organism evidence="11 12">
    <name type="scientific">Strigamia maritima</name>
    <name type="common">European centipede</name>
    <name type="synonym">Geophilus maritimus</name>
    <dbReference type="NCBI Taxonomy" id="126957"/>
    <lineage>
        <taxon>Eukaryota</taxon>
        <taxon>Metazoa</taxon>
        <taxon>Ecdysozoa</taxon>
        <taxon>Arthropoda</taxon>
        <taxon>Myriapoda</taxon>
        <taxon>Chilopoda</taxon>
        <taxon>Pleurostigmophora</taxon>
        <taxon>Geophilomorpha</taxon>
        <taxon>Linotaeniidae</taxon>
        <taxon>Strigamia</taxon>
    </lineage>
</organism>
<dbReference type="STRING" id="126957.T1JJ23"/>
<evidence type="ECO:0000256" key="2">
    <source>
        <dbReference type="ARBA" id="ARBA00022490"/>
    </source>
</evidence>
<evidence type="ECO:0000259" key="10">
    <source>
        <dbReference type="PROSITE" id="PS50145"/>
    </source>
</evidence>
<dbReference type="InterPro" id="IPR008974">
    <property type="entry name" value="TRAF-like"/>
</dbReference>
<keyword evidence="6 7" id="KW-0862">Zinc</keyword>
<dbReference type="InterPro" id="IPR001293">
    <property type="entry name" value="Znf_TRAF"/>
</dbReference>
<reference evidence="12" key="1">
    <citation type="submission" date="2011-05" db="EMBL/GenBank/DDBJ databases">
        <authorList>
            <person name="Richards S.R."/>
            <person name="Qu J."/>
            <person name="Jiang H."/>
            <person name="Jhangiani S.N."/>
            <person name="Agravi P."/>
            <person name="Goodspeed R."/>
            <person name="Gross S."/>
            <person name="Mandapat C."/>
            <person name="Jackson L."/>
            <person name="Mathew T."/>
            <person name="Pu L."/>
            <person name="Thornton R."/>
            <person name="Saada N."/>
            <person name="Wilczek-Boney K.B."/>
            <person name="Lee S."/>
            <person name="Kovar C."/>
            <person name="Wu Y."/>
            <person name="Scherer S.E."/>
            <person name="Worley K.C."/>
            <person name="Muzny D.M."/>
            <person name="Gibbs R."/>
        </authorList>
    </citation>
    <scope>NUCLEOTIDE SEQUENCE</scope>
    <source>
        <strain evidence="12">Brora</strain>
    </source>
</reference>
<dbReference type="Proteomes" id="UP000014500">
    <property type="component" value="Unassembled WGS sequence"/>
</dbReference>
<protein>
    <recommendedName>
        <fullName evidence="13">TRAF-type domain-containing protein</fullName>
    </recommendedName>
</protein>
<comment type="subcellular location">
    <subcellularLocation>
        <location evidence="1">Cytoplasm</location>
    </subcellularLocation>
</comment>
<dbReference type="InterPro" id="IPR013083">
    <property type="entry name" value="Znf_RING/FYVE/PHD"/>
</dbReference>
<keyword evidence="2" id="KW-0963">Cytoplasm</keyword>
<name>T1JJ23_STRMM</name>
<dbReference type="Pfam" id="PF02176">
    <property type="entry name" value="zf-TRAF"/>
    <property type="match status" value="1"/>
</dbReference>
<evidence type="ECO:0000256" key="4">
    <source>
        <dbReference type="ARBA" id="ARBA00022737"/>
    </source>
</evidence>
<dbReference type="GO" id="GO:0005737">
    <property type="term" value="C:cytoplasm"/>
    <property type="evidence" value="ECO:0007669"/>
    <property type="project" value="UniProtKB-SubCell"/>
</dbReference>
<feature type="domain" description="MATH" evidence="9">
    <location>
        <begin position="329"/>
        <end position="375"/>
    </location>
</feature>
<evidence type="ECO:0000256" key="1">
    <source>
        <dbReference type="ARBA" id="ARBA00004496"/>
    </source>
</evidence>
<dbReference type="GO" id="GO:0008270">
    <property type="term" value="F:zinc ion binding"/>
    <property type="evidence" value="ECO:0007669"/>
    <property type="project" value="UniProtKB-KW"/>
</dbReference>
<keyword evidence="3 7" id="KW-0479">Metal-binding</keyword>